<gene>
    <name evidence="1" type="ORF">PKB_4290</name>
</gene>
<proteinExistence type="predicted"/>
<organism evidence="1 2">
    <name type="scientific">Pseudomonas knackmussii (strain DSM 6978 / CCUG 54928 / LMG 23759 / B13)</name>
    <dbReference type="NCBI Taxonomy" id="1301098"/>
    <lineage>
        <taxon>Bacteria</taxon>
        <taxon>Pseudomonadati</taxon>
        <taxon>Pseudomonadota</taxon>
        <taxon>Gammaproteobacteria</taxon>
        <taxon>Pseudomonadales</taxon>
        <taxon>Pseudomonadaceae</taxon>
        <taxon>Pseudomonas</taxon>
    </lineage>
</organism>
<dbReference type="AlphaFoldDB" id="A0A024HKR5"/>
<protein>
    <recommendedName>
        <fullName evidence="3">Lipoprotein</fullName>
    </recommendedName>
</protein>
<reference evidence="1 2" key="1">
    <citation type="submission" date="2013-03" db="EMBL/GenBank/DDBJ databases">
        <authorList>
            <person name="Linke B."/>
        </authorList>
    </citation>
    <scope>NUCLEOTIDE SEQUENCE [LARGE SCALE GENOMIC DNA]</scope>
    <source>
        <strain evidence="1 2">B13</strain>
    </source>
</reference>
<sequence>MSRFNGTLVGVIFSSLLLGACTSQVTEKEQYSGFLPDYSKLQEATSPSGHPVMRWIDPSFQPRTYSTVVFDSLLFYPAPKPDERVNRKTLQDLQQYASDSARETIALRYKVVPNRQSIPAGQRAMQMRAAITGVSASNEGMKWYEVVPIAAVVGATGAAAGYRDQNTELYIEAAINDAATGKPLAYVVRKVFGKTLENNKEEITADDFKQAIKEVNSDLSIMLNR</sequence>
<dbReference type="eggNOG" id="ENOG502Z8IX">
    <property type="taxonomic scope" value="Bacteria"/>
</dbReference>
<reference evidence="1 2" key="2">
    <citation type="submission" date="2014-05" db="EMBL/GenBank/DDBJ databases">
        <title>Genome sequence of the 3-chlorobenzoate degrading bacterium Pseudomonas knackmussii B13 shows multiple evidence for horizontal gene transfer.</title>
        <authorList>
            <person name="Miyazaki R."/>
            <person name="Bertelli C."/>
            <person name="Falquet L."/>
            <person name="Robinson-Rechavi M."/>
            <person name="Gharib W."/>
            <person name="Roy S."/>
            <person name="Van der Meer J.R."/>
        </authorList>
    </citation>
    <scope>NUCLEOTIDE SEQUENCE [LARGE SCALE GENOMIC DNA]</scope>
    <source>
        <strain evidence="1 2">B13</strain>
    </source>
</reference>
<dbReference type="RefSeq" id="WP_043254232.1">
    <property type="nucleotide sequence ID" value="NZ_HG322950.1"/>
</dbReference>
<evidence type="ECO:0008006" key="3">
    <source>
        <dbReference type="Google" id="ProtNLM"/>
    </source>
</evidence>
<dbReference type="STRING" id="1301098.PKB_4290"/>
<keyword evidence="2" id="KW-1185">Reference proteome</keyword>
<dbReference type="PROSITE" id="PS51257">
    <property type="entry name" value="PROKAR_LIPOPROTEIN"/>
    <property type="match status" value="1"/>
</dbReference>
<name>A0A024HKR5_PSEKB</name>
<dbReference type="Proteomes" id="UP000025241">
    <property type="component" value="Chromosome I"/>
</dbReference>
<dbReference type="InterPro" id="IPR021747">
    <property type="entry name" value="DUF3313"/>
</dbReference>
<evidence type="ECO:0000313" key="2">
    <source>
        <dbReference type="Proteomes" id="UP000025241"/>
    </source>
</evidence>
<dbReference type="Pfam" id="PF11769">
    <property type="entry name" value="DUF3313"/>
    <property type="match status" value="1"/>
</dbReference>
<accession>A0A024HKR5</accession>
<dbReference type="PATRIC" id="fig|1301098.3.peg.4294"/>
<dbReference type="HOGENOM" id="CLU_088489_0_1_6"/>
<evidence type="ECO:0000313" key="1">
    <source>
        <dbReference type="EMBL" id="CDF85615.1"/>
    </source>
</evidence>
<dbReference type="KEGG" id="pkc:PKB_4290"/>
<dbReference type="EMBL" id="HG322950">
    <property type="protein sequence ID" value="CDF85615.1"/>
    <property type="molecule type" value="Genomic_DNA"/>
</dbReference>